<organism evidence="2 3">
    <name type="scientific">Serinicoccus hydrothermalis</name>
    <dbReference type="NCBI Taxonomy" id="1758689"/>
    <lineage>
        <taxon>Bacteria</taxon>
        <taxon>Bacillati</taxon>
        <taxon>Actinomycetota</taxon>
        <taxon>Actinomycetes</taxon>
        <taxon>Micrococcales</taxon>
        <taxon>Ornithinimicrobiaceae</taxon>
        <taxon>Serinicoccus</taxon>
    </lineage>
</organism>
<evidence type="ECO:0000256" key="1">
    <source>
        <dbReference type="SAM" id="MobiDB-lite"/>
    </source>
</evidence>
<accession>A0A1B1NE59</accession>
<protein>
    <submittedName>
        <fullName evidence="2">Uncharacterized protein</fullName>
    </submittedName>
</protein>
<reference evidence="2 3" key="1">
    <citation type="submission" date="2016-03" db="EMBL/GenBank/DDBJ databases">
        <title>Shallow-sea hydrothermal system.</title>
        <authorList>
            <person name="Tang K."/>
        </authorList>
    </citation>
    <scope>NUCLEOTIDE SEQUENCE [LARGE SCALE GENOMIC DNA]</scope>
    <source>
        <strain evidence="2 3">JLT9</strain>
    </source>
</reference>
<gene>
    <name evidence="2" type="ORF">SGUI_2318</name>
</gene>
<evidence type="ECO:0000313" key="2">
    <source>
        <dbReference type="EMBL" id="ANS79714.1"/>
    </source>
</evidence>
<name>A0A1B1NE59_9MICO</name>
<feature type="region of interest" description="Disordered" evidence="1">
    <location>
        <begin position="117"/>
        <end position="139"/>
    </location>
</feature>
<sequence>MIWIGRLKYKGQPTDTNTRLNRVLSYTDGEVVAAYHTKMRTVSALYRRIDALTEDVDWTQCRIVADRDGKHQIDLVTDEPRRDLEGAGSDPYWDQVHDYLELNRAEVGALVERLRSSGDLPGEKKKSGRGVLSYFRPGT</sequence>
<proteinExistence type="predicted"/>
<dbReference type="KEGG" id="serj:SGUI_2318"/>
<keyword evidence="3" id="KW-1185">Reference proteome</keyword>
<dbReference type="EMBL" id="CP014989">
    <property type="protein sequence ID" value="ANS79714.1"/>
    <property type="molecule type" value="Genomic_DNA"/>
</dbReference>
<dbReference type="AlphaFoldDB" id="A0A1B1NE59"/>
<evidence type="ECO:0000313" key="3">
    <source>
        <dbReference type="Proteomes" id="UP000092482"/>
    </source>
</evidence>
<dbReference type="Proteomes" id="UP000092482">
    <property type="component" value="Chromosome"/>
</dbReference>